<keyword evidence="8" id="KW-1185">Reference proteome</keyword>
<dbReference type="Pfam" id="PF07690">
    <property type="entry name" value="MFS_1"/>
    <property type="match status" value="1"/>
</dbReference>
<evidence type="ECO:0000259" key="6">
    <source>
        <dbReference type="PROSITE" id="PS50850"/>
    </source>
</evidence>
<dbReference type="SUPFAM" id="SSF103473">
    <property type="entry name" value="MFS general substrate transporter"/>
    <property type="match status" value="1"/>
</dbReference>
<keyword evidence="4 5" id="KW-0472">Membrane</keyword>
<dbReference type="PANTHER" id="PTHR42718">
    <property type="entry name" value="MAJOR FACILITATOR SUPERFAMILY MULTIDRUG TRANSPORTER MFSC"/>
    <property type="match status" value="1"/>
</dbReference>
<evidence type="ECO:0000256" key="2">
    <source>
        <dbReference type="ARBA" id="ARBA00022692"/>
    </source>
</evidence>
<feature type="transmembrane region" description="Helical" evidence="5">
    <location>
        <begin position="278"/>
        <end position="296"/>
    </location>
</feature>
<evidence type="ECO:0000256" key="5">
    <source>
        <dbReference type="SAM" id="Phobius"/>
    </source>
</evidence>
<feature type="transmembrane region" description="Helical" evidence="5">
    <location>
        <begin position="203"/>
        <end position="226"/>
    </location>
</feature>
<feature type="transmembrane region" description="Helical" evidence="5">
    <location>
        <begin position="142"/>
        <end position="163"/>
    </location>
</feature>
<protein>
    <submittedName>
        <fullName evidence="7">Integral membrane protein</fullName>
    </submittedName>
</protein>
<feature type="transmembrane region" description="Helical" evidence="5">
    <location>
        <begin position="494"/>
        <end position="513"/>
    </location>
</feature>
<feature type="transmembrane region" description="Helical" evidence="5">
    <location>
        <begin position="49"/>
        <end position="74"/>
    </location>
</feature>
<name>A0A167PCA5_CORDF</name>
<comment type="subcellular location">
    <subcellularLocation>
        <location evidence="1">Membrane</location>
        <topology evidence="1">Multi-pass membrane protein</topology>
    </subcellularLocation>
</comment>
<dbReference type="InterPro" id="IPR011701">
    <property type="entry name" value="MFS"/>
</dbReference>
<feature type="transmembrane region" description="Helical" evidence="5">
    <location>
        <begin position="317"/>
        <end position="338"/>
    </location>
</feature>
<dbReference type="GO" id="GO:0016020">
    <property type="term" value="C:membrane"/>
    <property type="evidence" value="ECO:0007669"/>
    <property type="project" value="UniProtKB-SubCell"/>
</dbReference>
<dbReference type="PROSITE" id="PS50850">
    <property type="entry name" value="MFS"/>
    <property type="match status" value="1"/>
</dbReference>
<accession>A0A167PCA5</accession>
<dbReference type="OrthoDB" id="2130629at2759"/>
<reference evidence="7 8" key="1">
    <citation type="journal article" date="2016" name="Genome Biol. Evol.">
        <title>Divergent and convergent evolution of fungal pathogenicity.</title>
        <authorList>
            <person name="Shang Y."/>
            <person name="Xiao G."/>
            <person name="Zheng P."/>
            <person name="Cen K."/>
            <person name="Zhan S."/>
            <person name="Wang C."/>
        </authorList>
    </citation>
    <scope>NUCLEOTIDE SEQUENCE [LARGE SCALE GENOMIC DNA]</scope>
    <source>
        <strain evidence="7 8">RCEF 1005</strain>
    </source>
</reference>
<evidence type="ECO:0000313" key="7">
    <source>
        <dbReference type="EMBL" id="OAA56513.1"/>
    </source>
</evidence>
<gene>
    <name evidence="7" type="ORF">LEL_10963</name>
</gene>
<feature type="transmembrane region" description="Helical" evidence="5">
    <location>
        <begin position="117"/>
        <end position="136"/>
    </location>
</feature>
<feature type="transmembrane region" description="Helical" evidence="5">
    <location>
        <begin position="358"/>
        <end position="376"/>
    </location>
</feature>
<evidence type="ECO:0000256" key="3">
    <source>
        <dbReference type="ARBA" id="ARBA00022989"/>
    </source>
</evidence>
<sequence length="525" mass="55328">MSSTTTTTTAAAAAPVLELNTLRTGGAGSQIQDYGTHEPLVTVPRWKAVSLMVVVSLMTLMSTTLSGILAVALPKVADDIDMAEGLLLWPASVYSLACGCTLLFFGSLSDVVGARWCYLLGSFLSAVWILACGLARTGIQLIIFRALHGIAMSMCMPSSVSILSANFKPGPRRNAAFAALGAAQPTGFFVGLIIGGILTDLLSWRVCFYLVAGINAVIFFASVLSVPRDAKLPGTVLKRFQREADWVGVIIISVALGLLSYVLAVVTIDLSSIRSPVSIFLLVFSIVLFPIFAIWVRTQTKRGAPALIPNSLWGNTIFVSVGGLAFLAWSTVTANQYFLALFFEKVQFLSAFATSLRFLPLVVSGVLANIATGVLVRHVRADFLIAGSVLISAATPLIMALANPAASYWKAAFVATFLSPIAADVVLTIANLTIVSIFPPQMHGLAGAVTNTLAQLGASIGLNISAIFATAITLHSGYSNKSAPEALNLGYRASFWACLGATLAMLIIALSGFRKIGKVGAVKRD</sequence>
<dbReference type="AlphaFoldDB" id="A0A167PCA5"/>
<dbReference type="EMBL" id="AZHF01000034">
    <property type="protein sequence ID" value="OAA56513.1"/>
    <property type="molecule type" value="Genomic_DNA"/>
</dbReference>
<keyword evidence="3 5" id="KW-1133">Transmembrane helix</keyword>
<feature type="transmembrane region" description="Helical" evidence="5">
    <location>
        <begin position="175"/>
        <end position="197"/>
    </location>
</feature>
<keyword evidence="2 5" id="KW-0812">Transmembrane</keyword>
<evidence type="ECO:0000256" key="1">
    <source>
        <dbReference type="ARBA" id="ARBA00004141"/>
    </source>
</evidence>
<feature type="transmembrane region" description="Helical" evidence="5">
    <location>
        <begin position="246"/>
        <end position="266"/>
    </location>
</feature>
<dbReference type="InterPro" id="IPR020846">
    <property type="entry name" value="MFS_dom"/>
</dbReference>
<comment type="caution">
    <text evidence="7">The sequence shown here is derived from an EMBL/GenBank/DDBJ whole genome shotgun (WGS) entry which is preliminary data.</text>
</comment>
<dbReference type="GO" id="GO:0022857">
    <property type="term" value="F:transmembrane transporter activity"/>
    <property type="evidence" value="ECO:0007669"/>
    <property type="project" value="InterPro"/>
</dbReference>
<feature type="transmembrane region" description="Helical" evidence="5">
    <location>
        <begin position="383"/>
        <end position="402"/>
    </location>
</feature>
<dbReference type="Proteomes" id="UP000076881">
    <property type="component" value="Unassembled WGS sequence"/>
</dbReference>
<dbReference type="PANTHER" id="PTHR42718:SF10">
    <property type="entry name" value="TRANSPORTER, PUTATIVE (AFU_ORTHOLOGUE AFUA_8G06760)-RELATED"/>
    <property type="match status" value="1"/>
</dbReference>
<feature type="transmembrane region" description="Helical" evidence="5">
    <location>
        <begin position="453"/>
        <end position="474"/>
    </location>
</feature>
<evidence type="ECO:0000313" key="8">
    <source>
        <dbReference type="Proteomes" id="UP000076881"/>
    </source>
</evidence>
<dbReference type="Gene3D" id="1.20.1250.20">
    <property type="entry name" value="MFS general substrate transporter like domains"/>
    <property type="match status" value="2"/>
</dbReference>
<proteinExistence type="predicted"/>
<feature type="transmembrane region" description="Helical" evidence="5">
    <location>
        <begin position="86"/>
        <end position="105"/>
    </location>
</feature>
<organism evidence="7 8">
    <name type="scientific">Akanthomyces lecanii RCEF 1005</name>
    <dbReference type="NCBI Taxonomy" id="1081108"/>
    <lineage>
        <taxon>Eukaryota</taxon>
        <taxon>Fungi</taxon>
        <taxon>Dikarya</taxon>
        <taxon>Ascomycota</taxon>
        <taxon>Pezizomycotina</taxon>
        <taxon>Sordariomycetes</taxon>
        <taxon>Hypocreomycetidae</taxon>
        <taxon>Hypocreales</taxon>
        <taxon>Cordycipitaceae</taxon>
        <taxon>Akanthomyces</taxon>
        <taxon>Cordyceps confragosa</taxon>
    </lineage>
</organism>
<dbReference type="InterPro" id="IPR036259">
    <property type="entry name" value="MFS_trans_sf"/>
</dbReference>
<feature type="transmembrane region" description="Helical" evidence="5">
    <location>
        <begin position="408"/>
        <end position="432"/>
    </location>
</feature>
<evidence type="ECO:0000256" key="4">
    <source>
        <dbReference type="ARBA" id="ARBA00023136"/>
    </source>
</evidence>
<feature type="domain" description="Major facilitator superfamily (MFS) profile" evidence="6">
    <location>
        <begin position="51"/>
        <end position="517"/>
    </location>
</feature>